<dbReference type="RefSeq" id="WP_091718823.1">
    <property type="nucleotide sequence ID" value="NZ_FNHS01000012.1"/>
</dbReference>
<evidence type="ECO:0000313" key="5">
    <source>
        <dbReference type="Proteomes" id="UP000198704"/>
    </source>
</evidence>
<name>A0A1H0F9V3_9HYPH</name>
<feature type="compositionally biased region" description="Polar residues" evidence="2">
    <location>
        <begin position="134"/>
        <end position="144"/>
    </location>
</feature>
<evidence type="ECO:0000256" key="1">
    <source>
        <dbReference type="ARBA" id="ARBA00009387"/>
    </source>
</evidence>
<organism evidence="4 5">
    <name type="scientific">Methylobacterium phyllostachyos</name>
    <dbReference type="NCBI Taxonomy" id="582672"/>
    <lineage>
        <taxon>Bacteria</taxon>
        <taxon>Pseudomonadati</taxon>
        <taxon>Pseudomonadota</taxon>
        <taxon>Alphaproteobacteria</taxon>
        <taxon>Hyphomicrobiales</taxon>
        <taxon>Methylobacteriaceae</taxon>
        <taxon>Methylobacterium</taxon>
    </lineage>
</organism>
<dbReference type="EMBL" id="FNHS01000012">
    <property type="protein sequence ID" value="SDN91404.1"/>
    <property type="molecule type" value="Genomic_DNA"/>
</dbReference>
<proteinExistence type="inferred from homology"/>
<gene>
    <name evidence="4" type="ORF">SAMN05216360_112180</name>
</gene>
<feature type="compositionally biased region" description="Polar residues" evidence="2">
    <location>
        <begin position="99"/>
        <end position="109"/>
    </location>
</feature>
<accession>A0A1H0F9V3</accession>
<sequence>MGVFPEPARCADDVSRLVPSASRFEDEAVAWLPRAGRKMGRRSGRDRLRQVSGTLVLGLAAGFGLPQAAIAPAYFAPPAQAHDRVDTSPRAAQALASGTRAQETATPEPSAQDMALRSTLDQDLPEETRRETQQDASADPTSAWNGLPVPEQEPATTTLIQDDLAALPRVTQAQGEDAVRFGERTVPRKVVDTIVKASDEAGVDPVYMMALADKESSFDTDAKAATSSAQGLFQFVTRTWLEMIRDYGARYGLSEEAAAVKGRGAGITVAGTMRARVLGLRNDPRVAALMAAELIKRDRERIEARVGRALTKTELYLAHFLGTASAGRFLSLSSEKPDEVAGHEFRSAARANRSLFTEKAGGKRRSLTVAELHDRLDDMIDRRLTRYQGVAAVAEALDKAQAQTDVASTDEVAPAVSNRRIEVTEALPPDGV</sequence>
<dbReference type="STRING" id="582672.SAMN05216360_112180"/>
<keyword evidence="5" id="KW-1185">Reference proteome</keyword>
<dbReference type="InterPro" id="IPR023346">
    <property type="entry name" value="Lysozyme-like_dom_sf"/>
</dbReference>
<dbReference type="Gene3D" id="1.10.530.10">
    <property type="match status" value="1"/>
</dbReference>
<dbReference type="SUPFAM" id="SSF53955">
    <property type="entry name" value="Lysozyme-like"/>
    <property type="match status" value="1"/>
</dbReference>
<dbReference type="AlphaFoldDB" id="A0A1H0F9V3"/>
<reference evidence="5" key="1">
    <citation type="submission" date="2016-10" db="EMBL/GenBank/DDBJ databases">
        <authorList>
            <person name="Varghese N."/>
            <person name="Submissions S."/>
        </authorList>
    </citation>
    <scope>NUCLEOTIDE SEQUENCE [LARGE SCALE GENOMIC DNA]</scope>
    <source>
        <strain evidence="5">BL47</strain>
    </source>
</reference>
<feature type="region of interest" description="Disordered" evidence="2">
    <location>
        <begin position="81"/>
        <end position="151"/>
    </location>
</feature>
<dbReference type="Proteomes" id="UP000198704">
    <property type="component" value="Unassembled WGS sequence"/>
</dbReference>
<evidence type="ECO:0000256" key="2">
    <source>
        <dbReference type="SAM" id="MobiDB-lite"/>
    </source>
</evidence>
<comment type="similarity">
    <text evidence="1">Belongs to the virb1 family.</text>
</comment>
<evidence type="ECO:0000259" key="3">
    <source>
        <dbReference type="Pfam" id="PF01464"/>
    </source>
</evidence>
<protein>
    <submittedName>
        <fullName evidence="4">Transglycosylase SLT domain-containing protein</fullName>
    </submittedName>
</protein>
<dbReference type="Pfam" id="PF01464">
    <property type="entry name" value="SLT"/>
    <property type="match status" value="1"/>
</dbReference>
<dbReference type="InterPro" id="IPR008258">
    <property type="entry name" value="Transglycosylase_SLT_dom_1"/>
</dbReference>
<dbReference type="OrthoDB" id="8477976at2"/>
<evidence type="ECO:0000313" key="4">
    <source>
        <dbReference type="EMBL" id="SDN91404.1"/>
    </source>
</evidence>
<feature type="domain" description="Transglycosylase SLT" evidence="3">
    <location>
        <begin position="194"/>
        <end position="240"/>
    </location>
</feature>